<proteinExistence type="predicted"/>
<feature type="non-terminal residue" evidence="1">
    <location>
        <position position="72"/>
    </location>
</feature>
<protein>
    <submittedName>
        <fullName evidence="1">4067_t:CDS:1</fullName>
    </submittedName>
</protein>
<name>A0ACA9REI3_9GLOM</name>
<dbReference type="EMBL" id="CAJVPW010066509">
    <property type="protein sequence ID" value="CAG8788234.1"/>
    <property type="molecule type" value="Genomic_DNA"/>
</dbReference>
<sequence>SKYNGPEVFECDSSDVFECNGPDNPEQDGSECASFGCDGSEYDCLECDKKFIFDEYFKSDQNEAKTEDQDNT</sequence>
<evidence type="ECO:0000313" key="2">
    <source>
        <dbReference type="Proteomes" id="UP000789366"/>
    </source>
</evidence>
<feature type="non-terminal residue" evidence="1">
    <location>
        <position position="1"/>
    </location>
</feature>
<gene>
    <name evidence="1" type="ORF">SPELUC_LOCUS16989</name>
</gene>
<dbReference type="Proteomes" id="UP000789366">
    <property type="component" value="Unassembled WGS sequence"/>
</dbReference>
<reference evidence="1" key="1">
    <citation type="submission" date="2021-06" db="EMBL/GenBank/DDBJ databases">
        <authorList>
            <person name="Kallberg Y."/>
            <person name="Tangrot J."/>
            <person name="Rosling A."/>
        </authorList>
    </citation>
    <scope>NUCLEOTIDE SEQUENCE</scope>
    <source>
        <strain evidence="1">28 12/20/2015</strain>
    </source>
</reference>
<keyword evidence="2" id="KW-1185">Reference proteome</keyword>
<accession>A0ACA9REI3</accession>
<comment type="caution">
    <text evidence="1">The sequence shown here is derived from an EMBL/GenBank/DDBJ whole genome shotgun (WGS) entry which is preliminary data.</text>
</comment>
<evidence type="ECO:0000313" key="1">
    <source>
        <dbReference type="EMBL" id="CAG8788234.1"/>
    </source>
</evidence>
<organism evidence="1 2">
    <name type="scientific">Cetraspora pellucida</name>
    <dbReference type="NCBI Taxonomy" id="1433469"/>
    <lineage>
        <taxon>Eukaryota</taxon>
        <taxon>Fungi</taxon>
        <taxon>Fungi incertae sedis</taxon>
        <taxon>Mucoromycota</taxon>
        <taxon>Glomeromycotina</taxon>
        <taxon>Glomeromycetes</taxon>
        <taxon>Diversisporales</taxon>
        <taxon>Gigasporaceae</taxon>
        <taxon>Cetraspora</taxon>
    </lineage>
</organism>